<sequence length="108" mass="12443">MTFSFVFLGILIVIYFVLLLIDWSGIYLFPLVFMMMIMMWNMIETSEERIAQGEYYLKQCRLTETDIDNGFFSSATNKLNCGGTIVNVKKSDYDKSVSEYKSAAENTP</sequence>
<feature type="transmembrane region" description="Helical" evidence="1">
    <location>
        <begin position="6"/>
        <end position="33"/>
    </location>
</feature>
<gene>
    <name evidence="2" type="ORF">CYG68_18915</name>
</gene>
<dbReference type="Proteomes" id="UP000650477">
    <property type="component" value="Unassembled WGS sequence"/>
</dbReference>
<proteinExistence type="predicted"/>
<organism evidence="2 3">
    <name type="scientific">Morganella morganii</name>
    <name type="common">Proteus morganii</name>
    <dbReference type="NCBI Taxonomy" id="582"/>
    <lineage>
        <taxon>Bacteria</taxon>
        <taxon>Pseudomonadati</taxon>
        <taxon>Pseudomonadota</taxon>
        <taxon>Gammaproteobacteria</taxon>
        <taxon>Enterobacterales</taxon>
        <taxon>Morganellaceae</taxon>
        <taxon>Morganella</taxon>
    </lineage>
</organism>
<protein>
    <submittedName>
        <fullName evidence="2">Uncharacterized protein</fullName>
    </submittedName>
</protein>
<evidence type="ECO:0000313" key="2">
    <source>
        <dbReference type="EMBL" id="MBE8614439.1"/>
    </source>
</evidence>
<comment type="caution">
    <text evidence="2">The sequence shown here is derived from an EMBL/GenBank/DDBJ whole genome shotgun (WGS) entry which is preliminary data.</text>
</comment>
<dbReference type="AlphaFoldDB" id="A0A8I0U7T2"/>
<keyword evidence="1" id="KW-1133">Transmembrane helix</keyword>
<keyword evidence="1" id="KW-0472">Membrane</keyword>
<keyword evidence="1" id="KW-0812">Transmembrane</keyword>
<reference evidence="2" key="1">
    <citation type="submission" date="2017-12" db="EMBL/GenBank/DDBJ databases">
        <title>Genome sequencing and analysis.</title>
        <authorList>
            <person name="Huang Y.-T."/>
        </authorList>
    </citation>
    <scope>NUCLEOTIDE SEQUENCE</scope>
    <source>
        <strain evidence="2">VGH116</strain>
    </source>
</reference>
<name>A0A8I0U7T2_MORMO</name>
<evidence type="ECO:0000256" key="1">
    <source>
        <dbReference type="SAM" id="Phobius"/>
    </source>
</evidence>
<dbReference type="EMBL" id="PKLF01000026">
    <property type="protein sequence ID" value="MBE8614439.1"/>
    <property type="molecule type" value="Genomic_DNA"/>
</dbReference>
<accession>A0A8I0U7T2</accession>
<evidence type="ECO:0000313" key="3">
    <source>
        <dbReference type="Proteomes" id="UP000650477"/>
    </source>
</evidence>